<protein>
    <submittedName>
        <fullName evidence="1">Uncharacterized protein</fullName>
    </submittedName>
</protein>
<keyword evidence="2" id="KW-1185">Reference proteome</keyword>
<dbReference type="EMBL" id="JAACJP010000018">
    <property type="protein sequence ID" value="KAF5378831.1"/>
    <property type="molecule type" value="Genomic_DNA"/>
</dbReference>
<evidence type="ECO:0000313" key="2">
    <source>
        <dbReference type="Proteomes" id="UP000565441"/>
    </source>
</evidence>
<organism evidence="1 2">
    <name type="scientific">Tricholomella constricta</name>
    <dbReference type="NCBI Taxonomy" id="117010"/>
    <lineage>
        <taxon>Eukaryota</taxon>
        <taxon>Fungi</taxon>
        <taxon>Dikarya</taxon>
        <taxon>Basidiomycota</taxon>
        <taxon>Agaricomycotina</taxon>
        <taxon>Agaricomycetes</taxon>
        <taxon>Agaricomycetidae</taxon>
        <taxon>Agaricales</taxon>
        <taxon>Tricholomatineae</taxon>
        <taxon>Lyophyllaceae</taxon>
        <taxon>Tricholomella</taxon>
    </lineage>
</organism>
<reference evidence="1 2" key="1">
    <citation type="journal article" date="2020" name="ISME J.">
        <title>Uncovering the hidden diversity of litter-decomposition mechanisms in mushroom-forming fungi.</title>
        <authorList>
            <person name="Floudas D."/>
            <person name="Bentzer J."/>
            <person name="Ahren D."/>
            <person name="Johansson T."/>
            <person name="Persson P."/>
            <person name="Tunlid A."/>
        </authorList>
    </citation>
    <scope>NUCLEOTIDE SEQUENCE [LARGE SCALE GENOMIC DNA]</scope>
    <source>
        <strain evidence="1 2">CBS 661.87</strain>
    </source>
</reference>
<proteinExistence type="predicted"/>
<gene>
    <name evidence="1" type="ORF">D9615_006867</name>
</gene>
<dbReference type="AlphaFoldDB" id="A0A8H5M2Z5"/>
<name>A0A8H5M2Z5_9AGAR</name>
<sequence length="132" mass="14922">MSSPHDSNPSMLSFLCRDVFAIVLSHLEHIGTANTPITFPTSDLLDATRPRRVIARLNAAVQRLEERVQGIESGQSTERLAVLRLIMTNVLLQKLELLVATFHLLDSLWRQVRAFSTGHSAPTRNRRIRRQA</sequence>
<comment type="caution">
    <text evidence="1">The sequence shown here is derived from an EMBL/GenBank/DDBJ whole genome shotgun (WGS) entry which is preliminary data.</text>
</comment>
<dbReference type="Proteomes" id="UP000565441">
    <property type="component" value="Unassembled WGS sequence"/>
</dbReference>
<evidence type="ECO:0000313" key="1">
    <source>
        <dbReference type="EMBL" id="KAF5378831.1"/>
    </source>
</evidence>
<accession>A0A8H5M2Z5</accession>